<sequence>MGIFRRSSKDGNNSKNANSAALESAQKNSSHDRNSYKLHTSNLQDPILSAVHAEQPFEAQNYHNHHMSISPTQRMRDVFGQPIQQNDVSNPTRSRNERPLDTIRSFEFMVTGDDRIRDEMETPRLGWSMRESTINQLNLGERLYSNPYSYAANRDNLRTESRFNQVTMNSNDNPAPVYQPKTVATPVKEKKRGWLRKKDKVPA</sequence>
<feature type="region of interest" description="Disordered" evidence="1">
    <location>
        <begin position="1"/>
        <end position="37"/>
    </location>
</feature>
<dbReference type="AlphaFoldDB" id="A0A1E3PIB0"/>
<keyword evidence="3" id="KW-1185">Reference proteome</keyword>
<proteinExistence type="predicted"/>
<name>A0A1E3PIB0_9ASCO</name>
<evidence type="ECO:0000313" key="3">
    <source>
        <dbReference type="Proteomes" id="UP000095009"/>
    </source>
</evidence>
<dbReference type="InterPro" id="IPR018809">
    <property type="entry name" value="DUF2406"/>
</dbReference>
<accession>A0A1E3PIB0</accession>
<dbReference type="Pfam" id="PF10295">
    <property type="entry name" value="DUF2406"/>
    <property type="match status" value="1"/>
</dbReference>
<organism evidence="2 3">
    <name type="scientific">Nadsonia fulvescens var. elongata DSM 6958</name>
    <dbReference type="NCBI Taxonomy" id="857566"/>
    <lineage>
        <taxon>Eukaryota</taxon>
        <taxon>Fungi</taxon>
        <taxon>Dikarya</taxon>
        <taxon>Ascomycota</taxon>
        <taxon>Saccharomycotina</taxon>
        <taxon>Dipodascomycetes</taxon>
        <taxon>Dipodascales</taxon>
        <taxon>Dipodascales incertae sedis</taxon>
        <taxon>Nadsonia</taxon>
    </lineage>
</organism>
<reference evidence="2 3" key="1">
    <citation type="journal article" date="2016" name="Proc. Natl. Acad. Sci. U.S.A.">
        <title>Comparative genomics of biotechnologically important yeasts.</title>
        <authorList>
            <person name="Riley R."/>
            <person name="Haridas S."/>
            <person name="Wolfe K.H."/>
            <person name="Lopes M.R."/>
            <person name="Hittinger C.T."/>
            <person name="Goeker M."/>
            <person name="Salamov A.A."/>
            <person name="Wisecaver J.H."/>
            <person name="Long T.M."/>
            <person name="Calvey C.H."/>
            <person name="Aerts A.L."/>
            <person name="Barry K.W."/>
            <person name="Choi C."/>
            <person name="Clum A."/>
            <person name="Coughlan A.Y."/>
            <person name="Deshpande S."/>
            <person name="Douglass A.P."/>
            <person name="Hanson S.J."/>
            <person name="Klenk H.-P."/>
            <person name="LaButti K.M."/>
            <person name="Lapidus A."/>
            <person name="Lindquist E.A."/>
            <person name="Lipzen A.M."/>
            <person name="Meier-Kolthoff J.P."/>
            <person name="Ohm R.A."/>
            <person name="Otillar R.P."/>
            <person name="Pangilinan J.L."/>
            <person name="Peng Y."/>
            <person name="Rokas A."/>
            <person name="Rosa C.A."/>
            <person name="Scheuner C."/>
            <person name="Sibirny A.A."/>
            <person name="Slot J.C."/>
            <person name="Stielow J.B."/>
            <person name="Sun H."/>
            <person name="Kurtzman C.P."/>
            <person name="Blackwell M."/>
            <person name="Grigoriev I.V."/>
            <person name="Jeffries T.W."/>
        </authorList>
    </citation>
    <scope>NUCLEOTIDE SEQUENCE [LARGE SCALE GENOMIC DNA]</scope>
    <source>
        <strain evidence="2 3">DSM 6958</strain>
    </source>
</reference>
<evidence type="ECO:0000313" key="2">
    <source>
        <dbReference type="EMBL" id="ODQ65176.1"/>
    </source>
</evidence>
<dbReference type="PANTHER" id="PTHR28186:SF1">
    <property type="entry name" value="MEIOTICALLY UP-REGULATED GENE 9 PROTEIN"/>
    <property type="match status" value="1"/>
</dbReference>
<evidence type="ECO:0000256" key="1">
    <source>
        <dbReference type="SAM" id="MobiDB-lite"/>
    </source>
</evidence>
<dbReference type="EMBL" id="KV454410">
    <property type="protein sequence ID" value="ODQ65176.1"/>
    <property type="molecule type" value="Genomic_DNA"/>
</dbReference>
<gene>
    <name evidence="2" type="ORF">NADFUDRAFT_46914</name>
</gene>
<feature type="compositionally biased region" description="Polar residues" evidence="1">
    <location>
        <begin position="10"/>
        <end position="28"/>
    </location>
</feature>
<dbReference type="OrthoDB" id="5330253at2759"/>
<dbReference type="PANTHER" id="PTHR28186">
    <property type="entry name" value="MEIOTICALLY UP-REGULATED GENE 9 PROTEIN"/>
    <property type="match status" value="1"/>
</dbReference>
<dbReference type="Proteomes" id="UP000095009">
    <property type="component" value="Unassembled WGS sequence"/>
</dbReference>
<protein>
    <submittedName>
        <fullName evidence="2">Uncharacterized protein</fullName>
    </submittedName>
</protein>